<evidence type="ECO:0000256" key="3">
    <source>
        <dbReference type="SAM" id="MobiDB-lite"/>
    </source>
</evidence>
<evidence type="ECO:0000259" key="4">
    <source>
        <dbReference type="PROSITE" id="PS50250"/>
    </source>
</evidence>
<name>A0A7S2YUH9_9CHLO</name>
<dbReference type="PROSITE" id="PS50250">
    <property type="entry name" value="PCI"/>
    <property type="match status" value="1"/>
</dbReference>
<reference evidence="5" key="1">
    <citation type="submission" date="2021-01" db="EMBL/GenBank/DDBJ databases">
        <authorList>
            <person name="Corre E."/>
            <person name="Pelletier E."/>
            <person name="Niang G."/>
            <person name="Scheremetjew M."/>
            <person name="Finn R."/>
            <person name="Kale V."/>
            <person name="Holt S."/>
            <person name="Cochrane G."/>
            <person name="Meng A."/>
            <person name="Brown T."/>
            <person name="Cohen L."/>
        </authorList>
    </citation>
    <scope>NUCLEOTIDE SEQUENCE</scope>
    <source>
        <strain evidence="5">RCC856</strain>
    </source>
</reference>
<dbReference type="SMART" id="SM00088">
    <property type="entry name" value="PINT"/>
    <property type="match status" value="1"/>
</dbReference>
<protein>
    <recommendedName>
        <fullName evidence="4">PCI domain-containing protein</fullName>
    </recommendedName>
</protein>
<dbReference type="EMBL" id="HBHU01000413">
    <property type="protein sequence ID" value="CAE0007104.1"/>
    <property type="molecule type" value="Transcribed_RNA"/>
</dbReference>
<evidence type="ECO:0000256" key="1">
    <source>
        <dbReference type="ARBA" id="ARBA00008482"/>
    </source>
</evidence>
<feature type="domain" description="PCI" evidence="4">
    <location>
        <begin position="1"/>
        <end position="166"/>
    </location>
</feature>
<keyword evidence="2" id="KW-0736">Signalosome</keyword>
<comment type="similarity">
    <text evidence="1">Belongs to the CSN7/EIF3M family. CSN7 subfamily.</text>
</comment>
<organism evidence="5">
    <name type="scientific">Chloropicon laureae</name>
    <dbReference type="NCBI Taxonomy" id="464258"/>
    <lineage>
        <taxon>Eukaryota</taxon>
        <taxon>Viridiplantae</taxon>
        <taxon>Chlorophyta</taxon>
        <taxon>Chloropicophyceae</taxon>
        <taxon>Chloropicales</taxon>
        <taxon>Chloropicaceae</taxon>
        <taxon>Chloropicon</taxon>
    </lineage>
</organism>
<dbReference type="Pfam" id="PF01399">
    <property type="entry name" value="PCI"/>
    <property type="match status" value="1"/>
</dbReference>
<dbReference type="PANTHER" id="PTHR15350">
    <property type="entry name" value="COP9 SIGNALOSOME COMPLEX SUBUNIT 7/DENDRITIC CELL PROTEIN GA17"/>
    <property type="match status" value="1"/>
</dbReference>
<feature type="region of interest" description="Disordered" evidence="3">
    <location>
        <begin position="235"/>
        <end position="267"/>
    </location>
</feature>
<dbReference type="PANTHER" id="PTHR15350:SF5">
    <property type="entry name" value="COP9 SIGNALOSOME COMPLEX SUBUNIT 7"/>
    <property type="match status" value="1"/>
</dbReference>
<evidence type="ECO:0000313" key="5">
    <source>
        <dbReference type="EMBL" id="CAE0007104.1"/>
    </source>
</evidence>
<proteinExistence type="inferred from homology"/>
<dbReference type="GO" id="GO:0008180">
    <property type="term" value="C:COP9 signalosome"/>
    <property type="evidence" value="ECO:0007669"/>
    <property type="project" value="UniProtKB-KW"/>
</dbReference>
<evidence type="ECO:0000256" key="2">
    <source>
        <dbReference type="ARBA" id="ARBA00022790"/>
    </source>
</evidence>
<dbReference type="InterPro" id="IPR045237">
    <property type="entry name" value="COPS7/eIF3m"/>
</dbReference>
<sequence>MAETSAAAARSLDHFLSVGKTVQSNEAAKDLIRAATAEPGILAFQEISELPAVRALEASDDPECRGMFKLLQCFAYGTFSTYREQREREGLPSISAAHELKLRQLTVVTLADGLKVLPYSLLMRELALKDVRELEDFLINECIYTGALSGKLDQRQGLFEVEYAAGRDIRPEKVDDIIAALEDWLGASDALLGTIQGQMGWAEQQVLAKKAHAREVREKVDKVKKNIRTELELRGQQDAMMTEPGLGGSGAMDEDRMHGSTRSKRRR</sequence>
<dbReference type="AlphaFoldDB" id="A0A7S2YUH9"/>
<dbReference type="InterPro" id="IPR000717">
    <property type="entry name" value="PCI_dom"/>
</dbReference>
<gene>
    <name evidence="5" type="ORF">CLAU1311_LOCUS244</name>
</gene>
<accession>A0A7S2YUH9</accession>